<feature type="domain" description="Methionyl/Valyl/Leucyl/Isoleucyl-tRNA synthetase anticodon-binding" evidence="11">
    <location>
        <begin position="718"/>
        <end position="862"/>
    </location>
</feature>
<sequence>MFKPVVPKVDFPALEREIIKHWSKKGILKKYLSRNSKSSKHFSFLDGPITANGPMGVHHAWGRTYKDLWQRFFNMRGYAQRFQNGFDEQGLWVEVEVERELGLKTKKDIENLVPSKVSESIAKFVDLCKERVKKYSNIQTEQSKRLGYFMDWEDSYHTSSDGNNYAIWHYLKKVFEKGWLYKGRDTVPWCPRCGTAISQHEILTEEYQELTHKSVYFKLSIKSGDFAVASLLVWTTTPWTIPGNVAVAVHPEKNYVLTEDNLIVIKERVKALGLKAKKQLKGKDLVGLIYDGPFDDLNRVSKELTGYTHKVVGAEELVTESEGTGLVHIAPGAGEEDFKLGKEQSLPTIELIGEDATYIDGLGEFSGKNAKEHPEIILDYLKKHEKGKFFFGEENYTHRYPVCWRCKTELVWRVVDEWYIAMDKPSKSKVKSQKSKLTEKTYREQMKEVIKNINWIPKWGYERELDWLNNMSDWLISKKRYWGLALPIWECQKCGNFDVIGSKEELKERSVEGWEKFGDNTPHRPWIDEVKIKCSKCSESVSRICDVGNPWLDAGIVAFSTYVDPKTNKVSYLTDRAYWQDWFPADFITESFPGQFKNWFYSLIAMSTGLVNQAPFRNLLGHGLVKDEKGEEMHKSKGNSIEFNEAAEKIGVDVMRWIYVTQNPEYNLNFGYHLADEVRKRFFLIWWNVYNFFITYANIDKWGPSDKFEPNKLTNVLDLWVISRLQGLTKTVSGRLEKYDSTVAREIEAFVINDLSTWYVRRGRGRVGLAAPGGDSKNDAYGTLYYCLTTLCSLTAPFAPFISEEMYKNLTGEESVHLASFPDYETKLIDKKLEDQMGQVRSLVEAGHALRKEKGVKVRQPLVSFTYGKKTTRLPDGLEELLTAELNVKKVEYDLKADPSYDWEITAQLKEEGEARELIRLIQEKRKEAGVSFDELIIAHLPSWPKNFERLIKQETLTRELILSNKISIKKLTRN</sequence>
<keyword evidence="6" id="KW-0030">Aminoacyl-tRNA synthetase</keyword>
<keyword evidence="2 12" id="KW-0436">Ligase</keyword>
<dbReference type="NCBIfam" id="TIGR00392">
    <property type="entry name" value="ileS"/>
    <property type="match status" value="1"/>
</dbReference>
<evidence type="ECO:0000259" key="11">
    <source>
        <dbReference type="Pfam" id="PF08264"/>
    </source>
</evidence>
<evidence type="ECO:0000313" key="13">
    <source>
        <dbReference type="Proteomes" id="UP000176299"/>
    </source>
</evidence>
<comment type="function">
    <text evidence="7">Catalyzes the attachment of isoleucine to tRNA(Ile). As IleRS can inadvertently accommodate and process structurally similar amino acids such as valine, to avoid such errors it has two additional distinct tRNA(Ile)-dependent editing activities. One activity is designated as 'pretransfer' editing and involves the hydrolysis of activated Val-AMP. The other activity is designated 'posttransfer' editing and involves deacylation of mischarged Val-tRNA(Ile).</text>
</comment>
<dbReference type="EC" id="6.1.1.5" evidence="1 9"/>
<dbReference type="SUPFAM" id="SSF50677">
    <property type="entry name" value="ValRS/IleRS/LeuRS editing domain"/>
    <property type="match status" value="1"/>
</dbReference>
<dbReference type="InterPro" id="IPR013155">
    <property type="entry name" value="M/V/L/I-tRNA-synth_anticd-bd"/>
</dbReference>
<dbReference type="AlphaFoldDB" id="A0A1G1W1T1"/>
<dbReference type="GO" id="GO:0004822">
    <property type="term" value="F:isoleucine-tRNA ligase activity"/>
    <property type="evidence" value="ECO:0007669"/>
    <property type="project" value="UniProtKB-UniRule"/>
</dbReference>
<dbReference type="GO" id="GO:0002161">
    <property type="term" value="F:aminoacyl-tRNA deacylase activity"/>
    <property type="evidence" value="ECO:0007669"/>
    <property type="project" value="InterPro"/>
</dbReference>
<keyword evidence="5" id="KW-0648">Protein biosynthesis</keyword>
<dbReference type="Gene3D" id="1.10.730.10">
    <property type="entry name" value="Isoleucyl-tRNA Synthetase, Domain 1"/>
    <property type="match status" value="1"/>
</dbReference>
<evidence type="ECO:0000256" key="4">
    <source>
        <dbReference type="ARBA" id="ARBA00022840"/>
    </source>
</evidence>
<dbReference type="InterPro" id="IPR014729">
    <property type="entry name" value="Rossmann-like_a/b/a_fold"/>
</dbReference>
<keyword evidence="4" id="KW-0067">ATP-binding</keyword>
<dbReference type="EMBL" id="MHCN01000011">
    <property type="protein sequence ID" value="OGY21636.1"/>
    <property type="molecule type" value="Genomic_DNA"/>
</dbReference>
<dbReference type="InterPro" id="IPR033709">
    <property type="entry name" value="Anticodon_Ile_ABEc"/>
</dbReference>
<dbReference type="Proteomes" id="UP000176299">
    <property type="component" value="Unassembled WGS sequence"/>
</dbReference>
<dbReference type="PANTHER" id="PTHR42780:SF1">
    <property type="entry name" value="ISOLEUCINE--TRNA LIGASE, CYTOPLASMIC"/>
    <property type="match status" value="1"/>
</dbReference>
<evidence type="ECO:0000256" key="6">
    <source>
        <dbReference type="ARBA" id="ARBA00023146"/>
    </source>
</evidence>
<dbReference type="InterPro" id="IPR009008">
    <property type="entry name" value="Val/Leu/Ile-tRNA-synth_edit"/>
</dbReference>
<evidence type="ECO:0000256" key="3">
    <source>
        <dbReference type="ARBA" id="ARBA00022741"/>
    </source>
</evidence>
<dbReference type="InterPro" id="IPR023586">
    <property type="entry name" value="Ile-tRNA-ligase_type2"/>
</dbReference>
<dbReference type="Pfam" id="PF00133">
    <property type="entry name" value="tRNA-synt_1"/>
    <property type="match status" value="1"/>
</dbReference>
<name>A0A1G1W1T1_9BACT</name>
<dbReference type="GO" id="GO:0005737">
    <property type="term" value="C:cytoplasm"/>
    <property type="evidence" value="ECO:0007669"/>
    <property type="project" value="UniProtKB-UniRule"/>
</dbReference>
<dbReference type="Gene3D" id="3.90.740.10">
    <property type="entry name" value="Valyl/Leucyl/Isoleucyl-tRNA synthetase, editing domain"/>
    <property type="match status" value="1"/>
</dbReference>
<keyword evidence="3" id="KW-0547">Nucleotide-binding</keyword>
<dbReference type="GO" id="GO:0005524">
    <property type="term" value="F:ATP binding"/>
    <property type="evidence" value="ECO:0007669"/>
    <property type="project" value="UniProtKB-KW"/>
</dbReference>
<dbReference type="PRINTS" id="PR00984">
    <property type="entry name" value="TRNASYNTHILE"/>
</dbReference>
<dbReference type="CDD" id="cd07961">
    <property type="entry name" value="Anticodon_Ia_Ile_ABEc"/>
    <property type="match status" value="1"/>
</dbReference>
<dbReference type="InterPro" id="IPR002301">
    <property type="entry name" value="Ile-tRNA-ligase"/>
</dbReference>
<proteinExistence type="predicted"/>
<evidence type="ECO:0000256" key="2">
    <source>
        <dbReference type="ARBA" id="ARBA00022598"/>
    </source>
</evidence>
<evidence type="ECO:0000256" key="8">
    <source>
        <dbReference type="ARBA" id="ARBA00048359"/>
    </source>
</evidence>
<evidence type="ECO:0000256" key="5">
    <source>
        <dbReference type="ARBA" id="ARBA00022917"/>
    </source>
</evidence>
<dbReference type="GO" id="GO:0006428">
    <property type="term" value="P:isoleucyl-tRNA aminoacylation"/>
    <property type="evidence" value="ECO:0007669"/>
    <property type="project" value="UniProtKB-UniRule"/>
</dbReference>
<accession>A0A1G1W1T1</accession>
<dbReference type="PANTHER" id="PTHR42780">
    <property type="entry name" value="SOLEUCYL-TRNA SYNTHETASE"/>
    <property type="match status" value="1"/>
</dbReference>
<dbReference type="Gene3D" id="3.40.50.620">
    <property type="entry name" value="HUPs"/>
    <property type="match status" value="2"/>
</dbReference>
<gene>
    <name evidence="12" type="ORF">A2113_03685</name>
</gene>
<protein>
    <recommendedName>
        <fullName evidence="1 9">Isoleucine--tRNA ligase</fullName>
        <ecNumber evidence="1 9">6.1.1.5</ecNumber>
    </recommendedName>
</protein>
<reference evidence="12 13" key="1">
    <citation type="journal article" date="2016" name="Nat. Commun.">
        <title>Thousands of microbial genomes shed light on interconnected biogeochemical processes in an aquifer system.</title>
        <authorList>
            <person name="Anantharaman K."/>
            <person name="Brown C.T."/>
            <person name="Hug L.A."/>
            <person name="Sharon I."/>
            <person name="Castelle C.J."/>
            <person name="Probst A.J."/>
            <person name="Thomas B.C."/>
            <person name="Singh A."/>
            <person name="Wilkins M.J."/>
            <person name="Karaoz U."/>
            <person name="Brodie E.L."/>
            <person name="Williams K.H."/>
            <person name="Hubbard S.S."/>
            <person name="Banfield J.F."/>
        </authorList>
    </citation>
    <scope>NUCLEOTIDE SEQUENCE [LARGE SCALE GENOMIC DNA]</scope>
</reference>
<dbReference type="SUPFAM" id="SSF47323">
    <property type="entry name" value="Anticodon-binding domain of a subclass of class I aminoacyl-tRNA synthetases"/>
    <property type="match status" value="1"/>
</dbReference>
<comment type="caution">
    <text evidence="12">The sequence shown here is derived from an EMBL/GenBank/DDBJ whole genome shotgun (WGS) entry which is preliminary data.</text>
</comment>
<dbReference type="Pfam" id="PF19302">
    <property type="entry name" value="DUF5915"/>
    <property type="match status" value="1"/>
</dbReference>
<dbReference type="InterPro" id="IPR009080">
    <property type="entry name" value="tRNAsynth_Ia_anticodon-bd"/>
</dbReference>
<evidence type="ECO:0000256" key="7">
    <source>
        <dbReference type="ARBA" id="ARBA00025217"/>
    </source>
</evidence>
<organism evidence="12 13">
    <name type="scientific">Candidatus Woykebacteria bacterium GWA1_44_8</name>
    <dbReference type="NCBI Taxonomy" id="1802591"/>
    <lineage>
        <taxon>Bacteria</taxon>
        <taxon>Candidatus Woykeibacteriota</taxon>
    </lineage>
</organism>
<dbReference type="SUPFAM" id="SSF52374">
    <property type="entry name" value="Nucleotidylyl transferase"/>
    <property type="match status" value="1"/>
</dbReference>
<dbReference type="Pfam" id="PF08264">
    <property type="entry name" value="Anticodon_1"/>
    <property type="match status" value="1"/>
</dbReference>
<comment type="catalytic activity">
    <reaction evidence="8">
        <text>tRNA(Ile) + L-isoleucine + ATP = L-isoleucyl-tRNA(Ile) + AMP + diphosphate</text>
        <dbReference type="Rhea" id="RHEA:11060"/>
        <dbReference type="Rhea" id="RHEA-COMP:9666"/>
        <dbReference type="Rhea" id="RHEA-COMP:9695"/>
        <dbReference type="ChEBI" id="CHEBI:30616"/>
        <dbReference type="ChEBI" id="CHEBI:33019"/>
        <dbReference type="ChEBI" id="CHEBI:58045"/>
        <dbReference type="ChEBI" id="CHEBI:78442"/>
        <dbReference type="ChEBI" id="CHEBI:78528"/>
        <dbReference type="ChEBI" id="CHEBI:456215"/>
        <dbReference type="EC" id="6.1.1.5"/>
    </reaction>
</comment>
<evidence type="ECO:0000313" key="12">
    <source>
        <dbReference type="EMBL" id="OGY21636.1"/>
    </source>
</evidence>
<feature type="domain" description="Aminoacyl-tRNA synthetase class Ia" evidence="10">
    <location>
        <begin position="18"/>
        <end position="661"/>
    </location>
</feature>
<evidence type="ECO:0000256" key="1">
    <source>
        <dbReference type="ARBA" id="ARBA00013165"/>
    </source>
</evidence>
<dbReference type="GO" id="GO:0000049">
    <property type="term" value="F:tRNA binding"/>
    <property type="evidence" value="ECO:0007669"/>
    <property type="project" value="InterPro"/>
</dbReference>
<dbReference type="InterPro" id="IPR002300">
    <property type="entry name" value="aa-tRNA-synth_Ia"/>
</dbReference>
<dbReference type="STRING" id="1802591.A2113_03685"/>
<evidence type="ECO:0000259" key="10">
    <source>
        <dbReference type="Pfam" id="PF00133"/>
    </source>
</evidence>
<evidence type="ECO:0000256" key="9">
    <source>
        <dbReference type="NCBIfam" id="TIGR00392"/>
    </source>
</evidence>